<feature type="domain" description="Myb-like" evidence="5">
    <location>
        <begin position="1"/>
        <end position="20"/>
    </location>
</feature>
<evidence type="ECO:0000259" key="5">
    <source>
        <dbReference type="PROSITE" id="PS50090"/>
    </source>
</evidence>
<accession>A0A4P9XMC2</accession>
<gene>
    <name evidence="8" type="ORF">THASP1DRAFT_10708</name>
</gene>
<keyword evidence="1" id="KW-0805">Transcription regulation</keyword>
<dbReference type="InterPro" id="IPR009057">
    <property type="entry name" value="Homeodomain-like_sf"/>
</dbReference>
<evidence type="ECO:0000256" key="4">
    <source>
        <dbReference type="ARBA" id="ARBA00023242"/>
    </source>
</evidence>
<organism evidence="8 9">
    <name type="scientific">Thamnocephalis sphaerospora</name>
    <dbReference type="NCBI Taxonomy" id="78915"/>
    <lineage>
        <taxon>Eukaryota</taxon>
        <taxon>Fungi</taxon>
        <taxon>Fungi incertae sedis</taxon>
        <taxon>Zoopagomycota</taxon>
        <taxon>Zoopagomycotina</taxon>
        <taxon>Zoopagomycetes</taxon>
        <taxon>Zoopagales</taxon>
        <taxon>Sigmoideomycetaceae</taxon>
        <taxon>Thamnocephalis</taxon>
    </lineage>
</organism>
<dbReference type="OrthoDB" id="2143914at2759"/>
<keyword evidence="3" id="KW-0804">Transcription</keyword>
<proteinExistence type="predicted"/>
<dbReference type="PROSITE" id="PS50090">
    <property type="entry name" value="MYB_LIKE"/>
    <property type="match status" value="2"/>
</dbReference>
<evidence type="ECO:0000259" key="6">
    <source>
        <dbReference type="PROSITE" id="PS51293"/>
    </source>
</evidence>
<dbReference type="InterPro" id="IPR017884">
    <property type="entry name" value="SANT_dom"/>
</dbReference>
<feature type="domain" description="HTH myb-type" evidence="7">
    <location>
        <begin position="28"/>
        <end position="82"/>
    </location>
</feature>
<dbReference type="AlphaFoldDB" id="A0A4P9XMC2"/>
<dbReference type="GO" id="GO:0042796">
    <property type="term" value="P:snRNA transcription by RNA polymerase III"/>
    <property type="evidence" value="ECO:0007669"/>
    <property type="project" value="TreeGrafter"/>
</dbReference>
<evidence type="ECO:0000313" key="9">
    <source>
        <dbReference type="Proteomes" id="UP000271241"/>
    </source>
</evidence>
<feature type="domain" description="SANT" evidence="6">
    <location>
        <begin position="31"/>
        <end position="70"/>
    </location>
</feature>
<dbReference type="Proteomes" id="UP000271241">
    <property type="component" value="Unassembled WGS sequence"/>
</dbReference>
<dbReference type="Gene3D" id="1.10.10.60">
    <property type="entry name" value="Homeodomain-like"/>
    <property type="match status" value="2"/>
</dbReference>
<feature type="non-terminal residue" evidence="8">
    <location>
        <position position="1"/>
    </location>
</feature>
<protein>
    <submittedName>
        <fullName evidence="8">Homeodomain-like protein</fullName>
    </submittedName>
</protein>
<dbReference type="PANTHER" id="PTHR46621:SF1">
    <property type="entry name" value="SNRNA-ACTIVATING PROTEIN COMPLEX SUBUNIT 4"/>
    <property type="match status" value="1"/>
</dbReference>
<dbReference type="Pfam" id="PF00249">
    <property type="entry name" value="Myb_DNA-binding"/>
    <property type="match status" value="1"/>
</dbReference>
<reference evidence="9" key="1">
    <citation type="journal article" date="2018" name="Nat. Microbiol.">
        <title>Leveraging single-cell genomics to expand the fungal tree of life.</title>
        <authorList>
            <person name="Ahrendt S.R."/>
            <person name="Quandt C.A."/>
            <person name="Ciobanu D."/>
            <person name="Clum A."/>
            <person name="Salamov A."/>
            <person name="Andreopoulos B."/>
            <person name="Cheng J.F."/>
            <person name="Woyke T."/>
            <person name="Pelin A."/>
            <person name="Henrissat B."/>
            <person name="Reynolds N.K."/>
            <person name="Benny G.L."/>
            <person name="Smith M.E."/>
            <person name="James T.Y."/>
            <person name="Grigoriev I.V."/>
        </authorList>
    </citation>
    <scope>NUCLEOTIDE SEQUENCE [LARGE SCALE GENOMIC DNA]</scope>
    <source>
        <strain evidence="9">RSA 1356</strain>
    </source>
</reference>
<dbReference type="GO" id="GO:0019185">
    <property type="term" value="C:snRNA-activating protein complex"/>
    <property type="evidence" value="ECO:0007669"/>
    <property type="project" value="TreeGrafter"/>
</dbReference>
<dbReference type="CDD" id="cd00167">
    <property type="entry name" value="SANT"/>
    <property type="match status" value="2"/>
</dbReference>
<dbReference type="InterPro" id="IPR017930">
    <property type="entry name" value="Myb_dom"/>
</dbReference>
<dbReference type="SMART" id="SM00717">
    <property type="entry name" value="SANT"/>
    <property type="match status" value="1"/>
</dbReference>
<dbReference type="SUPFAM" id="SSF46689">
    <property type="entry name" value="Homeodomain-like"/>
    <property type="match status" value="1"/>
</dbReference>
<keyword evidence="9" id="KW-1185">Reference proteome</keyword>
<feature type="non-terminal residue" evidence="8">
    <location>
        <position position="109"/>
    </location>
</feature>
<keyword evidence="8" id="KW-0371">Homeobox</keyword>
<dbReference type="EMBL" id="KZ992775">
    <property type="protein sequence ID" value="RKP07048.1"/>
    <property type="molecule type" value="Genomic_DNA"/>
</dbReference>
<keyword evidence="2 8" id="KW-0238">DNA-binding</keyword>
<dbReference type="STRING" id="78915.A0A4P9XMC2"/>
<name>A0A4P9XMC2_9FUNG</name>
<dbReference type="GO" id="GO:0000978">
    <property type="term" value="F:RNA polymerase II cis-regulatory region sequence-specific DNA binding"/>
    <property type="evidence" value="ECO:0007669"/>
    <property type="project" value="TreeGrafter"/>
</dbReference>
<dbReference type="InterPro" id="IPR051575">
    <property type="entry name" value="Myb-like_DNA-bd"/>
</dbReference>
<dbReference type="PROSITE" id="PS51294">
    <property type="entry name" value="HTH_MYB"/>
    <property type="match status" value="2"/>
</dbReference>
<dbReference type="PROSITE" id="PS51293">
    <property type="entry name" value="SANT"/>
    <property type="match status" value="1"/>
</dbReference>
<dbReference type="InterPro" id="IPR001005">
    <property type="entry name" value="SANT/Myb"/>
</dbReference>
<dbReference type="PANTHER" id="PTHR46621">
    <property type="entry name" value="SNRNA-ACTIVATING PROTEIN COMPLEX SUBUNIT 4"/>
    <property type="match status" value="1"/>
</dbReference>
<evidence type="ECO:0000256" key="2">
    <source>
        <dbReference type="ARBA" id="ARBA00023125"/>
    </source>
</evidence>
<evidence type="ECO:0000313" key="8">
    <source>
        <dbReference type="EMBL" id="RKP07048.1"/>
    </source>
</evidence>
<dbReference type="GO" id="GO:0042795">
    <property type="term" value="P:snRNA transcription by RNA polymerase II"/>
    <property type="evidence" value="ECO:0007669"/>
    <property type="project" value="TreeGrafter"/>
</dbReference>
<evidence type="ECO:0000259" key="7">
    <source>
        <dbReference type="PROSITE" id="PS51294"/>
    </source>
</evidence>
<evidence type="ECO:0000256" key="1">
    <source>
        <dbReference type="ARBA" id="ARBA00023015"/>
    </source>
</evidence>
<evidence type="ECO:0000256" key="3">
    <source>
        <dbReference type="ARBA" id="ARBA00023163"/>
    </source>
</evidence>
<dbReference type="GO" id="GO:0001006">
    <property type="term" value="F:RNA polymerase III type 3 promoter sequence-specific DNA binding"/>
    <property type="evidence" value="ECO:0007669"/>
    <property type="project" value="TreeGrafter"/>
</dbReference>
<sequence length="109" mass="12976">WRLIAKELPGRTQKDCYSRWWFWRSTLMPGIRRGSWTEDEDELLREAVHRHGREWVKVAALVPGRSPRQCNSRWDITLNPDVRHTSWTLEEEERLLTAVQGRATDSSNF</sequence>
<feature type="domain" description="HTH myb-type" evidence="7">
    <location>
        <begin position="1"/>
        <end position="20"/>
    </location>
</feature>
<feature type="domain" description="Myb-like" evidence="5">
    <location>
        <begin position="28"/>
        <end position="78"/>
    </location>
</feature>
<keyword evidence="4" id="KW-0539">Nucleus</keyword>